<keyword evidence="2" id="KW-0175">Coiled coil</keyword>
<feature type="coiled-coil region" evidence="2">
    <location>
        <begin position="82"/>
        <end position="123"/>
    </location>
</feature>
<dbReference type="RefSeq" id="WP_066086532.1">
    <property type="nucleotide sequence ID" value="NZ_LRVM01000003.1"/>
</dbReference>
<dbReference type="InterPro" id="IPR009061">
    <property type="entry name" value="DNA-bd_dom_put_sf"/>
</dbReference>
<proteinExistence type="predicted"/>
<dbReference type="PROSITE" id="PS50937">
    <property type="entry name" value="HTH_MERR_2"/>
    <property type="match status" value="1"/>
</dbReference>
<sequence length="135" mass="16081">MKYSIGEFSRLTNLGIHTLRYYEQEKLISPERNSANRRCYNDKDMAWIAFIKRLKATGMPIKEIKRYAQLRSSGNSSLNERLEILIQHRQILDDQIKQLKEHQAKLNEKIEFYKEEIASQNLSIQSTFRKETIFL</sequence>
<reference evidence="4 5" key="1">
    <citation type="submission" date="2016-01" db="EMBL/GenBank/DDBJ databases">
        <title>Genome sequence of Clostridium neopropionicum X4, DSM-3847.</title>
        <authorList>
            <person name="Poehlein A."/>
            <person name="Beck M.H."/>
            <person name="Bengelsdorf F.R."/>
            <person name="Daniel R."/>
            <person name="Duerre P."/>
        </authorList>
    </citation>
    <scope>NUCLEOTIDE SEQUENCE [LARGE SCALE GENOMIC DNA]</scope>
    <source>
        <strain evidence="4 5">DSM-3847</strain>
    </source>
</reference>
<dbReference type="AlphaFoldDB" id="A0A136WFZ0"/>
<dbReference type="InterPro" id="IPR047057">
    <property type="entry name" value="MerR_fam"/>
</dbReference>
<dbReference type="PRINTS" id="PR00040">
    <property type="entry name" value="HTHMERR"/>
</dbReference>
<evidence type="ECO:0000256" key="2">
    <source>
        <dbReference type="SAM" id="Coils"/>
    </source>
</evidence>
<dbReference type="EMBL" id="LRVM01000003">
    <property type="protein sequence ID" value="KXL53441.1"/>
    <property type="molecule type" value="Genomic_DNA"/>
</dbReference>
<dbReference type="SUPFAM" id="SSF46955">
    <property type="entry name" value="Putative DNA-binding domain"/>
    <property type="match status" value="1"/>
</dbReference>
<comment type="caution">
    <text evidence="4">The sequence shown here is derived from an EMBL/GenBank/DDBJ whole genome shotgun (WGS) entry which is preliminary data.</text>
</comment>
<dbReference type="InterPro" id="IPR000551">
    <property type="entry name" value="MerR-type_HTH_dom"/>
</dbReference>
<dbReference type="Pfam" id="PF13411">
    <property type="entry name" value="MerR_1"/>
    <property type="match status" value="1"/>
</dbReference>
<evidence type="ECO:0000256" key="1">
    <source>
        <dbReference type="ARBA" id="ARBA00023125"/>
    </source>
</evidence>
<dbReference type="PATRIC" id="fig|36847.3.peg.1638"/>
<dbReference type="SMART" id="SM00422">
    <property type="entry name" value="HTH_MERR"/>
    <property type="match status" value="1"/>
</dbReference>
<dbReference type="GO" id="GO:0003677">
    <property type="term" value="F:DNA binding"/>
    <property type="evidence" value="ECO:0007669"/>
    <property type="project" value="UniProtKB-KW"/>
</dbReference>
<dbReference type="STRING" id="36847.CLNEO_14120"/>
<gene>
    <name evidence="4" type="primary">adhR</name>
    <name evidence="4" type="ORF">CLNEO_14120</name>
</gene>
<feature type="domain" description="HTH merR-type" evidence="3">
    <location>
        <begin position="2"/>
        <end position="70"/>
    </location>
</feature>
<accession>A0A136WFZ0</accession>
<name>A0A136WFZ0_9FIRM</name>
<organism evidence="4 5">
    <name type="scientific">Anaerotignum neopropionicum</name>
    <dbReference type="NCBI Taxonomy" id="36847"/>
    <lineage>
        <taxon>Bacteria</taxon>
        <taxon>Bacillati</taxon>
        <taxon>Bacillota</taxon>
        <taxon>Clostridia</taxon>
        <taxon>Lachnospirales</taxon>
        <taxon>Anaerotignaceae</taxon>
        <taxon>Anaerotignum</taxon>
    </lineage>
</organism>
<dbReference type="OrthoDB" id="9811174at2"/>
<evidence type="ECO:0000313" key="4">
    <source>
        <dbReference type="EMBL" id="KXL53441.1"/>
    </source>
</evidence>
<keyword evidence="1" id="KW-0238">DNA-binding</keyword>
<dbReference type="Gene3D" id="1.10.1660.10">
    <property type="match status" value="1"/>
</dbReference>
<dbReference type="GO" id="GO:0003700">
    <property type="term" value="F:DNA-binding transcription factor activity"/>
    <property type="evidence" value="ECO:0007669"/>
    <property type="project" value="InterPro"/>
</dbReference>
<keyword evidence="5" id="KW-1185">Reference proteome</keyword>
<evidence type="ECO:0000313" key="5">
    <source>
        <dbReference type="Proteomes" id="UP000070539"/>
    </source>
</evidence>
<dbReference type="Proteomes" id="UP000070539">
    <property type="component" value="Unassembled WGS sequence"/>
</dbReference>
<protein>
    <submittedName>
        <fullName evidence="4">HTH-type transcriptional regulator AdhR</fullName>
    </submittedName>
</protein>
<dbReference type="CDD" id="cd01109">
    <property type="entry name" value="HTH_YyaN"/>
    <property type="match status" value="1"/>
</dbReference>
<dbReference type="PANTHER" id="PTHR30204:SF98">
    <property type="entry name" value="HTH-TYPE TRANSCRIPTIONAL REGULATOR ADHR"/>
    <property type="match status" value="1"/>
</dbReference>
<evidence type="ECO:0000259" key="3">
    <source>
        <dbReference type="PROSITE" id="PS50937"/>
    </source>
</evidence>
<dbReference type="PANTHER" id="PTHR30204">
    <property type="entry name" value="REDOX-CYCLING DRUG-SENSING TRANSCRIPTIONAL ACTIVATOR SOXR"/>
    <property type="match status" value="1"/>
</dbReference>